<name>A0A1W6JKF9_9CAUD</name>
<gene>
    <name evidence="1" type="ORF">AM4_034</name>
</gene>
<dbReference type="Proteomes" id="UP000223361">
    <property type="component" value="Segment"/>
</dbReference>
<evidence type="ECO:0000313" key="1">
    <source>
        <dbReference type="EMBL" id="ARM66693.1"/>
    </source>
</evidence>
<sequence length="100" mass="11339">MANITIETRNESFEEILATIGERQRVVVDYLEAFDEPLSASEIAYGLYINGLVPTPERNSVHPRLTELTKLGIVHVVGKRKDQVTNRKVAVYELVEEARQ</sequence>
<dbReference type="EMBL" id="KY554771">
    <property type="protein sequence ID" value="ARM66693.1"/>
    <property type="molecule type" value="Genomic_DNA"/>
</dbReference>
<keyword evidence="2" id="KW-1185">Reference proteome</keyword>
<accession>A0A1W6JKF9</accession>
<reference evidence="1 2" key="1">
    <citation type="journal article" date="2017" name="Viruses">
        <title>Phage Biodiversity in Artisanal Cheese Wheys Reflects the Complexity of the Fermentation Process.</title>
        <authorList>
            <person name="Mahony J."/>
            <person name="Moscarelli A."/>
            <person name="Kelleher P."/>
            <person name="Lugli G.A."/>
            <person name="Ventura M."/>
            <person name="Settanni L."/>
            <person name="van Sinderen D."/>
        </authorList>
    </citation>
    <scope>NUCLEOTIDE SEQUENCE [LARGE SCALE GENOMIC DNA]</scope>
</reference>
<organism evidence="1 2">
    <name type="scientific">Lactococcus phage AM4</name>
    <dbReference type="NCBI Taxonomy" id="1965472"/>
    <lineage>
        <taxon>Viruses</taxon>
        <taxon>Duplodnaviria</taxon>
        <taxon>Heunggongvirae</taxon>
        <taxon>Uroviricota</taxon>
        <taxon>Caudoviricetes</taxon>
        <taxon>Audreyjarvisvirus</taxon>
        <taxon>Audreyjarvisvirus AM4</taxon>
    </lineage>
</organism>
<evidence type="ECO:0000313" key="2">
    <source>
        <dbReference type="Proteomes" id="UP000223361"/>
    </source>
</evidence>
<protein>
    <submittedName>
        <fullName evidence="1">Uncharacterized protein</fullName>
    </submittedName>
</protein>
<proteinExistence type="predicted"/>